<evidence type="ECO:0000313" key="2">
    <source>
        <dbReference type="Proteomes" id="UP000290624"/>
    </source>
</evidence>
<dbReference type="Gene3D" id="1.20.1290.30">
    <property type="match status" value="1"/>
</dbReference>
<name>A0A4Q2EL18_9ACTN</name>
<accession>A0A4Q2EL18</accession>
<dbReference type="EMBL" id="PPCV01000001">
    <property type="protein sequence ID" value="RXW33476.1"/>
    <property type="molecule type" value="Genomic_DNA"/>
</dbReference>
<dbReference type="InterPro" id="IPR037210">
    <property type="entry name" value="YoaC-like_sf"/>
</dbReference>
<dbReference type="AlphaFoldDB" id="A0A4Q2EL18"/>
<keyword evidence="2" id="KW-1185">Reference proteome</keyword>
<proteinExistence type="predicted"/>
<protein>
    <submittedName>
        <fullName evidence="1">Uncharacterized protein</fullName>
    </submittedName>
</protein>
<evidence type="ECO:0000313" key="1">
    <source>
        <dbReference type="EMBL" id="RXW33476.1"/>
    </source>
</evidence>
<dbReference type="Proteomes" id="UP000290624">
    <property type="component" value="Unassembled WGS sequence"/>
</dbReference>
<gene>
    <name evidence="1" type="ORF">C1706_01585</name>
</gene>
<reference evidence="1 2" key="1">
    <citation type="submission" date="2018-01" db="EMBL/GenBank/DDBJ databases">
        <title>Lactibacter flavus gen. nov., sp. nov., a novel bacterium of the family Propionibacteriaceae isolated from raw milk and dairy products.</title>
        <authorList>
            <person name="Wenning M."/>
            <person name="Breitenwieser F."/>
            <person name="Huptas C."/>
            <person name="von Neubeck M."/>
            <person name="Busse H.-J."/>
            <person name="Scherer S."/>
        </authorList>
    </citation>
    <scope>NUCLEOTIDE SEQUENCE [LARGE SCALE GENOMIC DNA]</scope>
    <source>
        <strain evidence="1 2">VG341</strain>
    </source>
</reference>
<sequence length="242" mass="27524">MFEHRAGYPVAITSPDDEGLKAGMEWCIQHMEDGDHVTVWTHLKGNLSHNDLLEQFVTRHSDVDHVTARGGAYMRGSGPALMAWADQNDISEFTRGNANRIRALCVVSWDEDRLRPWVAEVQPEMLGDTAAWDEPMPRLDPVVEEAMKSMTLTMNHNNTISAGYEKDEVVSALLALHDAGYHLDGSALAGWVIAHGWLGRNPARLEKYVEDINRGVRPRVRRMFRGDYIDYLRTRSDNRRDR</sequence>
<organism evidence="1 2">
    <name type="scientific">Propioniciclava flava</name>
    <dbReference type="NCBI Taxonomy" id="2072026"/>
    <lineage>
        <taxon>Bacteria</taxon>
        <taxon>Bacillati</taxon>
        <taxon>Actinomycetota</taxon>
        <taxon>Actinomycetes</taxon>
        <taxon>Propionibacteriales</taxon>
        <taxon>Propionibacteriaceae</taxon>
        <taxon>Propioniciclava</taxon>
    </lineage>
</organism>
<comment type="caution">
    <text evidence="1">The sequence shown here is derived from an EMBL/GenBank/DDBJ whole genome shotgun (WGS) entry which is preliminary data.</text>
</comment>
<dbReference type="RefSeq" id="WP_164987353.1">
    <property type="nucleotide sequence ID" value="NZ_PPCV01000001.1"/>
</dbReference>